<dbReference type="GO" id="GO:0016020">
    <property type="term" value="C:membrane"/>
    <property type="evidence" value="ECO:0007669"/>
    <property type="project" value="UniProtKB-SubCell"/>
</dbReference>
<feature type="transmembrane region" description="Helical" evidence="5">
    <location>
        <begin position="149"/>
        <end position="171"/>
    </location>
</feature>
<sequence length="173" mass="18605">MEVAGINLLTFVGFLLTITATVLDLIGFATPNWSKSSTPGVEAYAGLWSYCYTEYIGSDPVCGPISDFGLEEPWFKAVQAVETIGALCLLAASVVIILKLKVFKDKTILKFVCIGCLAAAAVFTLPGVIIYGVKIPGFQMNNIQMEDRFFGFAFVIIAAIIGIVASVLFCLDK</sequence>
<gene>
    <name evidence="6" type="ORF">MGAL_10B049713</name>
</gene>
<keyword evidence="3 5" id="KW-1133">Transmembrane helix</keyword>
<dbReference type="PANTHER" id="PTHR21284:SF12">
    <property type="entry name" value="EG:80H7.2 PROTEIN"/>
    <property type="match status" value="1"/>
</dbReference>
<dbReference type="PANTHER" id="PTHR21284">
    <property type="entry name" value="EG:80H7.2 PROTEIN"/>
    <property type="match status" value="1"/>
</dbReference>
<dbReference type="InterPro" id="IPR004031">
    <property type="entry name" value="PMP22/EMP/MP20/Claudin"/>
</dbReference>
<comment type="caution">
    <text evidence="6">The sequence shown here is derived from an EMBL/GenBank/DDBJ whole genome shotgun (WGS) entry which is preliminary data.</text>
</comment>
<dbReference type="OrthoDB" id="6152455at2759"/>
<organism evidence="6 7">
    <name type="scientific">Mytilus galloprovincialis</name>
    <name type="common">Mediterranean mussel</name>
    <dbReference type="NCBI Taxonomy" id="29158"/>
    <lineage>
        <taxon>Eukaryota</taxon>
        <taxon>Metazoa</taxon>
        <taxon>Spiralia</taxon>
        <taxon>Lophotrochozoa</taxon>
        <taxon>Mollusca</taxon>
        <taxon>Bivalvia</taxon>
        <taxon>Autobranchia</taxon>
        <taxon>Pteriomorphia</taxon>
        <taxon>Mytilida</taxon>
        <taxon>Mytiloidea</taxon>
        <taxon>Mytilidae</taxon>
        <taxon>Mytilinae</taxon>
        <taxon>Mytilus</taxon>
    </lineage>
</organism>
<accession>A0A8B6BNR7</accession>
<evidence type="ECO:0000256" key="3">
    <source>
        <dbReference type="ARBA" id="ARBA00022989"/>
    </source>
</evidence>
<reference evidence="6" key="1">
    <citation type="submission" date="2018-11" db="EMBL/GenBank/DDBJ databases">
        <authorList>
            <person name="Alioto T."/>
            <person name="Alioto T."/>
        </authorList>
    </citation>
    <scope>NUCLEOTIDE SEQUENCE</scope>
</reference>
<feature type="transmembrane region" description="Helical" evidence="5">
    <location>
        <begin position="107"/>
        <end position="129"/>
    </location>
</feature>
<dbReference type="Pfam" id="PF00822">
    <property type="entry name" value="PMP22_Claudin"/>
    <property type="match status" value="1"/>
</dbReference>
<evidence type="ECO:0000313" key="6">
    <source>
        <dbReference type="EMBL" id="VDH92889.1"/>
    </source>
</evidence>
<keyword evidence="7" id="KW-1185">Reference proteome</keyword>
<evidence type="ECO:0008006" key="8">
    <source>
        <dbReference type="Google" id="ProtNLM"/>
    </source>
</evidence>
<evidence type="ECO:0000313" key="7">
    <source>
        <dbReference type="Proteomes" id="UP000596742"/>
    </source>
</evidence>
<evidence type="ECO:0000256" key="1">
    <source>
        <dbReference type="ARBA" id="ARBA00004141"/>
    </source>
</evidence>
<proteinExistence type="predicted"/>
<evidence type="ECO:0000256" key="5">
    <source>
        <dbReference type="SAM" id="Phobius"/>
    </source>
</evidence>
<name>A0A8B6BNR7_MYTGA</name>
<dbReference type="AlphaFoldDB" id="A0A8B6BNR7"/>
<comment type="subcellular location">
    <subcellularLocation>
        <location evidence="1">Membrane</location>
        <topology evidence="1">Multi-pass membrane protein</topology>
    </subcellularLocation>
</comment>
<dbReference type="Gene3D" id="1.20.140.150">
    <property type="match status" value="1"/>
</dbReference>
<keyword evidence="2 5" id="KW-0812">Transmembrane</keyword>
<protein>
    <recommendedName>
        <fullName evidence="8">Claudin</fullName>
    </recommendedName>
</protein>
<evidence type="ECO:0000256" key="2">
    <source>
        <dbReference type="ARBA" id="ARBA00022692"/>
    </source>
</evidence>
<dbReference type="Proteomes" id="UP000596742">
    <property type="component" value="Unassembled WGS sequence"/>
</dbReference>
<feature type="transmembrane region" description="Helical" evidence="5">
    <location>
        <begin position="7"/>
        <end position="29"/>
    </location>
</feature>
<feature type="transmembrane region" description="Helical" evidence="5">
    <location>
        <begin position="77"/>
        <end position="100"/>
    </location>
</feature>
<evidence type="ECO:0000256" key="4">
    <source>
        <dbReference type="ARBA" id="ARBA00023136"/>
    </source>
</evidence>
<keyword evidence="4 5" id="KW-0472">Membrane</keyword>
<dbReference type="EMBL" id="UYJE01000389">
    <property type="protein sequence ID" value="VDH92889.1"/>
    <property type="molecule type" value="Genomic_DNA"/>
</dbReference>